<proteinExistence type="predicted"/>
<sequence length="241" mass="26577">MGYFIDSEATLKTLIRQKAGAPDTSLLTADELDAELDSALARLNQLQPRVRWGSVTTVVDQQDYKVSGSDGTGVVGLRSISQCLWDPTGLTYTTDWLDDAGVMTPIEPGLSVYDNPSLLDVHYRKIKAYQDRSGGTWQQIQKSDGTYLRLLPCPSAAGNTVPFRYYVSRTLTNCEYEYQEFLVTWTAGACKVLYGTKATLISSTTMGARSTRMNGPRIVDDGEAMKQEAEAMAYTPPSNLR</sequence>
<accession>A0A6M3M0A7</accession>
<organism evidence="1">
    <name type="scientific">viral metagenome</name>
    <dbReference type="NCBI Taxonomy" id="1070528"/>
    <lineage>
        <taxon>unclassified sequences</taxon>
        <taxon>metagenomes</taxon>
        <taxon>organismal metagenomes</taxon>
    </lineage>
</organism>
<evidence type="ECO:0000313" key="2">
    <source>
        <dbReference type="EMBL" id="QJB04843.1"/>
    </source>
</evidence>
<dbReference type="EMBL" id="MT143891">
    <property type="protein sequence ID" value="QJB04843.1"/>
    <property type="molecule type" value="Genomic_DNA"/>
</dbReference>
<name>A0A6M3M0A7_9ZZZZ</name>
<dbReference type="EMBL" id="MT143704">
    <property type="protein sequence ID" value="QJB01027.1"/>
    <property type="molecule type" value="Genomic_DNA"/>
</dbReference>
<reference evidence="1" key="1">
    <citation type="submission" date="2020-03" db="EMBL/GenBank/DDBJ databases">
        <title>The deep terrestrial virosphere.</title>
        <authorList>
            <person name="Holmfeldt K."/>
            <person name="Nilsson E."/>
            <person name="Simone D."/>
            <person name="Lopez-Fernandez M."/>
            <person name="Wu X."/>
            <person name="de Brujin I."/>
            <person name="Lundin D."/>
            <person name="Andersson A."/>
            <person name="Bertilsson S."/>
            <person name="Dopson M."/>
        </authorList>
    </citation>
    <scope>NUCLEOTIDE SEQUENCE</scope>
    <source>
        <strain evidence="1">MM171A00153</strain>
        <strain evidence="2">MM171B00165</strain>
    </source>
</reference>
<protein>
    <submittedName>
        <fullName evidence="1">Uncharacterized protein</fullName>
    </submittedName>
</protein>
<gene>
    <name evidence="1" type="ORF">MM171A00153_0046</name>
    <name evidence="2" type="ORF">MM171B00165_0019</name>
</gene>
<evidence type="ECO:0000313" key="1">
    <source>
        <dbReference type="EMBL" id="QJB01027.1"/>
    </source>
</evidence>
<dbReference type="AlphaFoldDB" id="A0A6M3M0A7"/>